<dbReference type="Gene3D" id="3.40.1440.10">
    <property type="entry name" value="GIY-YIG endonuclease"/>
    <property type="match status" value="1"/>
</dbReference>
<dbReference type="EMBL" id="CP121687">
    <property type="protein sequence ID" value="WZL69675.1"/>
    <property type="molecule type" value="Genomic_DNA"/>
</dbReference>
<evidence type="ECO:0000313" key="1">
    <source>
        <dbReference type="EMBL" id="WZL69675.1"/>
    </source>
</evidence>
<protein>
    <submittedName>
        <fullName evidence="1">GIY-YIG nuclease family protein</fullName>
    </submittedName>
</protein>
<sequence length="114" mass="13565">MDIRRKKELLEMYKHRRPEMGVISYCCKETGEAFLGISTDTKADFNSTTVKLNARMHPNKRLQELWNQYGQEGFELSVIKVLKYEDPNEDHTEELEKLREQCFAADPNARRIWR</sequence>
<gene>
    <name evidence="1" type="ORF">QBE51_12935</name>
</gene>
<keyword evidence="2" id="KW-1185">Reference proteome</keyword>
<name>A0ABZ2Y425_9FIRM</name>
<evidence type="ECO:0000313" key="2">
    <source>
        <dbReference type="Proteomes" id="UP001486565"/>
    </source>
</evidence>
<dbReference type="RefSeq" id="WP_341876661.1">
    <property type="nucleotide sequence ID" value="NZ_CP121687.1"/>
</dbReference>
<organism evidence="1 2">
    <name type="scientific">Defluviitalea saccharophila</name>
    <dbReference type="NCBI Taxonomy" id="879970"/>
    <lineage>
        <taxon>Bacteria</taxon>
        <taxon>Bacillati</taxon>
        <taxon>Bacillota</taxon>
        <taxon>Clostridia</taxon>
        <taxon>Lachnospirales</taxon>
        <taxon>Defluviitaleaceae</taxon>
        <taxon>Defluviitalea</taxon>
    </lineage>
</organism>
<dbReference type="CDD" id="cd10451">
    <property type="entry name" value="GIY-YIG_LuxR_like"/>
    <property type="match status" value="1"/>
</dbReference>
<dbReference type="InterPro" id="IPR035901">
    <property type="entry name" value="GIY-YIG_endonuc_sf"/>
</dbReference>
<dbReference type="Proteomes" id="UP001486565">
    <property type="component" value="Chromosome"/>
</dbReference>
<reference evidence="1 2" key="1">
    <citation type="submission" date="2023-03" db="EMBL/GenBank/DDBJ databases">
        <title>Novel Species.</title>
        <authorList>
            <person name="Ma S."/>
        </authorList>
    </citation>
    <scope>NUCLEOTIDE SEQUENCE [LARGE SCALE GENOMIC DNA]</scope>
    <source>
        <strain evidence="1 2">LIND6LT2</strain>
    </source>
</reference>
<proteinExistence type="predicted"/>
<accession>A0ABZ2Y425</accession>